<dbReference type="AlphaFoldDB" id="A0A0T5ZX94"/>
<feature type="compositionally biased region" description="Basic and acidic residues" evidence="1">
    <location>
        <begin position="47"/>
        <end position="64"/>
    </location>
</feature>
<name>A0A0T5ZX94_UNCKA</name>
<evidence type="ECO:0000313" key="2">
    <source>
        <dbReference type="EMBL" id="KRT67269.1"/>
    </source>
</evidence>
<evidence type="ECO:0000313" key="3">
    <source>
        <dbReference type="Proteomes" id="UP000051297"/>
    </source>
</evidence>
<sequence>MASGTGATVVCAPEPGTVPGLRILAREKEVLQRRQAAVDTAYGNYEDVDHPYDNYDNGLYHDAK</sequence>
<comment type="caution">
    <text evidence="2">The sequence shown here is derived from an EMBL/GenBank/DDBJ whole genome shotgun (WGS) entry which is preliminary data.</text>
</comment>
<accession>A0A0T5ZX94</accession>
<proteinExistence type="predicted"/>
<organism evidence="2 3">
    <name type="scientific">candidate division WWE3 bacterium CSP1-7</name>
    <dbReference type="NCBI Taxonomy" id="1576480"/>
    <lineage>
        <taxon>Bacteria</taxon>
        <taxon>Katanobacteria</taxon>
    </lineage>
</organism>
<dbReference type="STRING" id="1576480.XU08_C0005G0030"/>
<feature type="region of interest" description="Disordered" evidence="1">
    <location>
        <begin position="45"/>
        <end position="64"/>
    </location>
</feature>
<gene>
    <name evidence="2" type="ORF">XU08_C0005G0030</name>
</gene>
<evidence type="ECO:0000256" key="1">
    <source>
        <dbReference type="SAM" id="MobiDB-lite"/>
    </source>
</evidence>
<dbReference type="Proteomes" id="UP000051297">
    <property type="component" value="Unassembled WGS sequence"/>
</dbReference>
<dbReference type="EMBL" id="LDXK01000005">
    <property type="protein sequence ID" value="KRT67269.1"/>
    <property type="molecule type" value="Genomic_DNA"/>
</dbReference>
<protein>
    <submittedName>
        <fullName evidence="2">Uncharacterized protein</fullName>
    </submittedName>
</protein>
<reference evidence="2 3" key="1">
    <citation type="submission" date="2015-05" db="EMBL/GenBank/DDBJ databases">
        <title>Critical biogeochemical functions in the subsurface are associated with bacteria from new phyla and little studied lineages.</title>
        <authorList>
            <person name="Hug L.A."/>
            <person name="Thomas B.C."/>
            <person name="Sharon I."/>
            <person name="Brown C.T."/>
            <person name="Sharma R."/>
            <person name="Hettich R.L."/>
            <person name="Wilkins M.J."/>
            <person name="Williams K.H."/>
            <person name="Singh A."/>
            <person name="Banfield J.F."/>
        </authorList>
    </citation>
    <scope>NUCLEOTIDE SEQUENCE [LARGE SCALE GENOMIC DNA]</scope>
    <source>
        <strain evidence="2">CSP1-7</strain>
    </source>
</reference>